<evidence type="ECO:0008006" key="9">
    <source>
        <dbReference type="Google" id="ProtNLM"/>
    </source>
</evidence>
<keyword evidence="3 6" id="KW-1133">Transmembrane helix</keyword>
<comment type="subcellular location">
    <subcellularLocation>
        <location evidence="1">Membrane</location>
        <topology evidence="1">Multi-pass membrane protein</topology>
    </subcellularLocation>
</comment>
<accession>A0ABP4A3M8</accession>
<dbReference type="Pfam" id="PF09685">
    <property type="entry name" value="MamF_MmsF"/>
    <property type="match status" value="1"/>
</dbReference>
<dbReference type="Proteomes" id="UP001501578">
    <property type="component" value="Unassembled WGS sequence"/>
</dbReference>
<gene>
    <name evidence="7" type="ORF">GCM10009560_32910</name>
</gene>
<evidence type="ECO:0000313" key="8">
    <source>
        <dbReference type="Proteomes" id="UP001501578"/>
    </source>
</evidence>
<dbReference type="InterPro" id="IPR019109">
    <property type="entry name" value="MamF_MmsF"/>
</dbReference>
<feature type="region of interest" description="Disordered" evidence="5">
    <location>
        <begin position="1"/>
        <end position="21"/>
    </location>
</feature>
<dbReference type="EMBL" id="BAAAHQ010000015">
    <property type="protein sequence ID" value="GAA0929225.1"/>
    <property type="molecule type" value="Genomic_DNA"/>
</dbReference>
<evidence type="ECO:0000256" key="4">
    <source>
        <dbReference type="ARBA" id="ARBA00023136"/>
    </source>
</evidence>
<evidence type="ECO:0000256" key="6">
    <source>
        <dbReference type="SAM" id="Phobius"/>
    </source>
</evidence>
<evidence type="ECO:0000256" key="1">
    <source>
        <dbReference type="ARBA" id="ARBA00004141"/>
    </source>
</evidence>
<keyword evidence="4 6" id="KW-0472">Membrane</keyword>
<proteinExistence type="predicted"/>
<evidence type="ECO:0000313" key="7">
    <source>
        <dbReference type="EMBL" id="GAA0929225.1"/>
    </source>
</evidence>
<name>A0ABP4A3M8_9ACTN</name>
<feature type="transmembrane region" description="Helical" evidence="6">
    <location>
        <begin position="63"/>
        <end position="84"/>
    </location>
</feature>
<protein>
    <recommendedName>
        <fullName evidence="9">DUF4870 domain-containing protein</fullName>
    </recommendedName>
</protein>
<dbReference type="RefSeq" id="WP_343950732.1">
    <property type="nucleotide sequence ID" value="NZ_BAAAHQ010000015.1"/>
</dbReference>
<evidence type="ECO:0000256" key="3">
    <source>
        <dbReference type="ARBA" id="ARBA00022989"/>
    </source>
</evidence>
<organism evidence="7 8">
    <name type="scientific">Nonomuraea longicatena</name>
    <dbReference type="NCBI Taxonomy" id="83682"/>
    <lineage>
        <taxon>Bacteria</taxon>
        <taxon>Bacillati</taxon>
        <taxon>Actinomycetota</taxon>
        <taxon>Actinomycetes</taxon>
        <taxon>Streptosporangiales</taxon>
        <taxon>Streptosporangiaceae</taxon>
        <taxon>Nonomuraea</taxon>
    </lineage>
</organism>
<keyword evidence="2 6" id="KW-0812">Transmembrane</keyword>
<comment type="caution">
    <text evidence="7">The sequence shown here is derived from an EMBL/GenBank/DDBJ whole genome shotgun (WGS) entry which is preliminary data.</text>
</comment>
<evidence type="ECO:0000256" key="5">
    <source>
        <dbReference type="SAM" id="MobiDB-lite"/>
    </source>
</evidence>
<evidence type="ECO:0000256" key="2">
    <source>
        <dbReference type="ARBA" id="ARBA00022692"/>
    </source>
</evidence>
<reference evidence="8" key="1">
    <citation type="journal article" date="2019" name="Int. J. Syst. Evol. Microbiol.">
        <title>The Global Catalogue of Microorganisms (GCM) 10K type strain sequencing project: providing services to taxonomists for standard genome sequencing and annotation.</title>
        <authorList>
            <consortium name="The Broad Institute Genomics Platform"/>
            <consortium name="The Broad Institute Genome Sequencing Center for Infectious Disease"/>
            <person name="Wu L."/>
            <person name="Ma J."/>
        </authorList>
    </citation>
    <scope>NUCLEOTIDE SEQUENCE [LARGE SCALE GENOMIC DNA]</scope>
    <source>
        <strain evidence="8">JCM 11136</strain>
    </source>
</reference>
<feature type="transmembrane region" description="Helical" evidence="6">
    <location>
        <begin position="105"/>
        <end position="137"/>
    </location>
</feature>
<sequence>MSHPQPPHDATGGVPPQYPYGQLPSGPYETYPYGPGAYPPPPAHGRPMPFHDGPRPGTDDTTLAMLAHLLGLVSGWVGPLVIYLTKKDESPYIRRQAAEALNFQLTMFIAYLVAVLLSIVLIGLLLLPIVFVFSLVFHIQAAVAANRGAAYRYPVSIRMIT</sequence>
<keyword evidence="8" id="KW-1185">Reference proteome</keyword>